<keyword evidence="2" id="KW-0175">Coiled coil</keyword>
<protein>
    <submittedName>
        <fullName evidence="3">Helix-turn-helix domain-containing protein</fullName>
    </submittedName>
</protein>
<dbReference type="EMBL" id="PNBX01000048">
    <property type="protein sequence ID" value="TMO67866.1"/>
    <property type="molecule type" value="Genomic_DNA"/>
</dbReference>
<reference evidence="3 4" key="1">
    <citation type="submission" date="2018-01" db="EMBL/GenBank/DDBJ databases">
        <authorList>
            <person name="Paulsen S."/>
            <person name="Gram L.K."/>
        </authorList>
    </citation>
    <scope>NUCLEOTIDE SEQUENCE [LARGE SCALE GENOMIC DNA]</scope>
    <source>
        <strain evidence="3 4">S3790</strain>
    </source>
</reference>
<accession>A0A5S3V919</accession>
<dbReference type="GO" id="GO:0004803">
    <property type="term" value="F:transposase activity"/>
    <property type="evidence" value="ECO:0007669"/>
    <property type="project" value="InterPro"/>
</dbReference>
<comment type="similarity">
    <text evidence="1">Belongs to the transposase 8 family.</text>
</comment>
<dbReference type="Pfam" id="PF01527">
    <property type="entry name" value="HTH_Tnp_1"/>
    <property type="match status" value="1"/>
</dbReference>
<gene>
    <name evidence="3" type="ORF">CWC19_12310</name>
</gene>
<evidence type="ECO:0000313" key="4">
    <source>
        <dbReference type="Proteomes" id="UP000307217"/>
    </source>
</evidence>
<dbReference type="OrthoDB" id="6445738at2"/>
<sequence length="87" mass="10305">MNKPYAQDTKDLAIKKIMNREQRVPEVARELGISSSTLYRWIKLKREEKNNSKSKFLMKKLESRLEEISEEREVLLKAASILAREIR</sequence>
<dbReference type="GO" id="GO:0006313">
    <property type="term" value="P:DNA transposition"/>
    <property type="evidence" value="ECO:0007669"/>
    <property type="project" value="InterPro"/>
</dbReference>
<evidence type="ECO:0000313" key="3">
    <source>
        <dbReference type="EMBL" id="TMO67866.1"/>
    </source>
</evidence>
<name>A0A5S3V919_9GAMM</name>
<dbReference type="Gene3D" id="1.10.10.60">
    <property type="entry name" value="Homeodomain-like"/>
    <property type="match status" value="1"/>
</dbReference>
<proteinExistence type="inferred from homology"/>
<dbReference type="GO" id="GO:0003677">
    <property type="term" value="F:DNA binding"/>
    <property type="evidence" value="ECO:0007669"/>
    <property type="project" value="InterPro"/>
</dbReference>
<feature type="coiled-coil region" evidence="2">
    <location>
        <begin position="51"/>
        <end position="85"/>
    </location>
</feature>
<evidence type="ECO:0000256" key="1">
    <source>
        <dbReference type="ARBA" id="ARBA00009964"/>
    </source>
</evidence>
<reference evidence="4" key="2">
    <citation type="submission" date="2019-06" db="EMBL/GenBank/DDBJ databases">
        <title>Co-occurence of chitin degradation, pigmentation and bioactivity in marine Pseudoalteromonas.</title>
        <authorList>
            <person name="Sonnenschein E.C."/>
            <person name="Bech P.K."/>
        </authorList>
    </citation>
    <scope>NUCLEOTIDE SEQUENCE [LARGE SCALE GENOMIC DNA]</scope>
    <source>
        <strain evidence="4">S3790</strain>
    </source>
</reference>
<dbReference type="InterPro" id="IPR002514">
    <property type="entry name" value="Transposase_8"/>
</dbReference>
<dbReference type="Proteomes" id="UP000307217">
    <property type="component" value="Unassembled WGS sequence"/>
</dbReference>
<evidence type="ECO:0000256" key="2">
    <source>
        <dbReference type="SAM" id="Coils"/>
    </source>
</evidence>
<dbReference type="SUPFAM" id="SSF46689">
    <property type="entry name" value="Homeodomain-like"/>
    <property type="match status" value="1"/>
</dbReference>
<dbReference type="InterPro" id="IPR009057">
    <property type="entry name" value="Homeodomain-like_sf"/>
</dbReference>
<dbReference type="AlphaFoldDB" id="A0A5S3V919"/>
<comment type="caution">
    <text evidence="3">The sequence shown here is derived from an EMBL/GenBank/DDBJ whole genome shotgun (WGS) entry which is preliminary data.</text>
</comment>
<organism evidence="3 4">
    <name type="scientific">Pseudoalteromonas aurantia</name>
    <dbReference type="NCBI Taxonomy" id="43654"/>
    <lineage>
        <taxon>Bacteria</taxon>
        <taxon>Pseudomonadati</taxon>
        <taxon>Pseudomonadota</taxon>
        <taxon>Gammaproteobacteria</taxon>
        <taxon>Alteromonadales</taxon>
        <taxon>Pseudoalteromonadaceae</taxon>
        <taxon>Pseudoalteromonas</taxon>
    </lineage>
</organism>
<dbReference type="RefSeq" id="WP_058154077.1">
    <property type="nucleotide sequence ID" value="NZ_PNBX01000048.1"/>
</dbReference>